<evidence type="ECO:0000313" key="9">
    <source>
        <dbReference type="Proteomes" id="UP000231333"/>
    </source>
</evidence>
<dbReference type="GO" id="GO:0003735">
    <property type="term" value="F:structural constituent of ribosome"/>
    <property type="evidence" value="ECO:0007669"/>
    <property type="project" value="UniProtKB-UniRule"/>
</dbReference>
<dbReference type="PIRSF" id="PIRSF002162">
    <property type="entry name" value="Ribosomal_L6"/>
    <property type="match status" value="1"/>
</dbReference>
<gene>
    <name evidence="4" type="primary">rplF</name>
    <name evidence="8" type="ORF">COV34_00715</name>
</gene>
<dbReference type="NCBIfam" id="TIGR03654">
    <property type="entry name" value="L6_bact"/>
    <property type="match status" value="1"/>
</dbReference>
<dbReference type="PROSITE" id="PS00525">
    <property type="entry name" value="RIBOSOMAL_L6_1"/>
    <property type="match status" value="1"/>
</dbReference>
<evidence type="ECO:0000256" key="2">
    <source>
        <dbReference type="ARBA" id="ARBA00022980"/>
    </source>
</evidence>
<dbReference type="Proteomes" id="UP000231333">
    <property type="component" value="Unassembled WGS sequence"/>
</dbReference>
<dbReference type="SUPFAM" id="SSF56053">
    <property type="entry name" value="Ribosomal protein L6"/>
    <property type="match status" value="2"/>
</dbReference>
<dbReference type="HAMAP" id="MF_01365_B">
    <property type="entry name" value="Ribosomal_uL6_B"/>
    <property type="match status" value="1"/>
</dbReference>
<name>A0A2H0QY67_9BACT</name>
<dbReference type="InterPro" id="IPR036789">
    <property type="entry name" value="Ribosomal_uL6-like_a/b-dom_sf"/>
</dbReference>
<dbReference type="Gene3D" id="3.90.930.12">
    <property type="entry name" value="Ribosomal protein L6, alpha-beta domain"/>
    <property type="match status" value="2"/>
</dbReference>
<evidence type="ECO:0000256" key="1">
    <source>
        <dbReference type="ARBA" id="ARBA00009356"/>
    </source>
</evidence>
<dbReference type="FunFam" id="3.90.930.12:FF:000001">
    <property type="entry name" value="50S ribosomal protein L6"/>
    <property type="match status" value="1"/>
</dbReference>
<feature type="domain" description="Large ribosomal subunit protein uL6 alpha-beta" evidence="7">
    <location>
        <begin position="91"/>
        <end position="163"/>
    </location>
</feature>
<evidence type="ECO:0000313" key="8">
    <source>
        <dbReference type="EMBL" id="PIR38585.1"/>
    </source>
</evidence>
<evidence type="ECO:0000256" key="5">
    <source>
        <dbReference type="RuleBase" id="RU003869"/>
    </source>
</evidence>
<dbReference type="Pfam" id="PF00347">
    <property type="entry name" value="Ribosomal_L6"/>
    <property type="match status" value="2"/>
</dbReference>
<dbReference type="InterPro" id="IPR020040">
    <property type="entry name" value="Ribosomal_uL6_a/b-dom"/>
</dbReference>
<feature type="domain" description="Large ribosomal subunit protein uL6 alpha-beta" evidence="7">
    <location>
        <begin position="11"/>
        <end position="81"/>
    </location>
</feature>
<keyword evidence="3 4" id="KW-0687">Ribonucleoprotein</keyword>
<dbReference type="AlphaFoldDB" id="A0A2H0QY67"/>
<dbReference type="InterPro" id="IPR002358">
    <property type="entry name" value="Ribosomal_uL6_CS"/>
</dbReference>
<dbReference type="GO" id="GO:0002181">
    <property type="term" value="P:cytoplasmic translation"/>
    <property type="evidence" value="ECO:0007669"/>
    <property type="project" value="TreeGrafter"/>
</dbReference>
<evidence type="ECO:0000256" key="6">
    <source>
        <dbReference type="RuleBase" id="RU003870"/>
    </source>
</evidence>
<comment type="subunit">
    <text evidence="4">Part of the 50S ribosomal subunit.</text>
</comment>
<keyword evidence="4 6" id="KW-0699">rRNA-binding</keyword>
<reference evidence="8 9" key="1">
    <citation type="submission" date="2017-09" db="EMBL/GenBank/DDBJ databases">
        <title>Depth-based differentiation of microbial function through sediment-hosted aquifers and enrichment of novel symbionts in the deep terrestrial subsurface.</title>
        <authorList>
            <person name="Probst A.J."/>
            <person name="Ladd B."/>
            <person name="Jarett J.K."/>
            <person name="Geller-Mcgrath D.E."/>
            <person name="Sieber C.M."/>
            <person name="Emerson J.B."/>
            <person name="Anantharaman K."/>
            <person name="Thomas B.C."/>
            <person name="Malmstrom R."/>
            <person name="Stieglmeier M."/>
            <person name="Klingl A."/>
            <person name="Woyke T."/>
            <person name="Ryan C.M."/>
            <person name="Banfield J.F."/>
        </authorList>
    </citation>
    <scope>NUCLEOTIDE SEQUENCE [LARGE SCALE GENOMIC DNA]</scope>
    <source>
        <strain evidence="8">CG10_big_fil_rev_8_21_14_0_10_42_12</strain>
    </source>
</reference>
<proteinExistence type="inferred from homology"/>
<sequence>MSRLAKKPIVIPQKTEVTVTESAVTVKGPLGELSRPMRPEVGVVIKDGEIWVEQKSNSMLGKALIGTYASHIRNMVDGVNKSYEKKLILEGVGFKSDVQGNTLVLALGFSHPVKVEIPTGLSVKAEKNVITIEGINKEKVGQFAAQVRSLKKPEPYKGKGMRYEGEVIRRKEGKKTA</sequence>
<dbReference type="InterPro" id="IPR000702">
    <property type="entry name" value="Ribosomal_uL6-like"/>
</dbReference>
<comment type="similarity">
    <text evidence="1 4 5">Belongs to the universal ribosomal protein uL6 family.</text>
</comment>
<evidence type="ECO:0000259" key="7">
    <source>
        <dbReference type="Pfam" id="PF00347"/>
    </source>
</evidence>
<protein>
    <recommendedName>
        <fullName evidence="4">Large ribosomal subunit protein uL6</fullName>
    </recommendedName>
</protein>
<dbReference type="PANTHER" id="PTHR11655">
    <property type="entry name" value="60S/50S RIBOSOMAL PROTEIN L6/L9"/>
    <property type="match status" value="1"/>
</dbReference>
<dbReference type="PANTHER" id="PTHR11655:SF14">
    <property type="entry name" value="LARGE RIBOSOMAL SUBUNIT PROTEIN UL6M"/>
    <property type="match status" value="1"/>
</dbReference>
<evidence type="ECO:0000256" key="3">
    <source>
        <dbReference type="ARBA" id="ARBA00023274"/>
    </source>
</evidence>
<keyword evidence="2 4" id="KW-0689">Ribosomal protein</keyword>
<accession>A0A2H0QY67</accession>
<dbReference type="InterPro" id="IPR019906">
    <property type="entry name" value="Ribosomal_uL6_bac-type"/>
</dbReference>
<dbReference type="EMBL" id="PCXL01000009">
    <property type="protein sequence ID" value="PIR38585.1"/>
    <property type="molecule type" value="Genomic_DNA"/>
</dbReference>
<keyword evidence="4 6" id="KW-0694">RNA-binding</keyword>
<dbReference type="GO" id="GO:0022625">
    <property type="term" value="C:cytosolic large ribosomal subunit"/>
    <property type="evidence" value="ECO:0007669"/>
    <property type="project" value="UniProtKB-UniRule"/>
</dbReference>
<dbReference type="GO" id="GO:0019843">
    <property type="term" value="F:rRNA binding"/>
    <property type="evidence" value="ECO:0007669"/>
    <property type="project" value="UniProtKB-UniRule"/>
</dbReference>
<comment type="caution">
    <text evidence="8">The sequence shown here is derived from an EMBL/GenBank/DDBJ whole genome shotgun (WGS) entry which is preliminary data.</text>
</comment>
<dbReference type="PRINTS" id="PR00059">
    <property type="entry name" value="RIBOSOMALL6"/>
</dbReference>
<comment type="function">
    <text evidence="4 6">This protein binds to the 23S rRNA, and is important in its secondary structure. It is located near the subunit interface in the base of the L7/L12 stalk, and near the tRNA binding site of the peptidyltransferase center.</text>
</comment>
<organism evidence="8 9">
    <name type="scientific">Candidatus Zambryskibacteria bacterium CG10_big_fil_rev_8_21_14_0_10_42_12</name>
    <dbReference type="NCBI Taxonomy" id="1975115"/>
    <lineage>
        <taxon>Bacteria</taxon>
        <taxon>Candidatus Zambryskiibacteriota</taxon>
    </lineage>
</organism>
<evidence type="ECO:0000256" key="4">
    <source>
        <dbReference type="HAMAP-Rule" id="MF_01365"/>
    </source>
</evidence>